<evidence type="ECO:0000313" key="1">
    <source>
        <dbReference type="EMBL" id="PSH67574.1"/>
    </source>
</evidence>
<dbReference type="Gene3D" id="3.40.50.880">
    <property type="match status" value="1"/>
</dbReference>
<accession>A0A2P7BM87</accession>
<dbReference type="PROSITE" id="PS51273">
    <property type="entry name" value="GATASE_TYPE_1"/>
    <property type="match status" value="1"/>
</dbReference>
<evidence type="ECO:0000313" key="2">
    <source>
        <dbReference type="Proteomes" id="UP000241764"/>
    </source>
</evidence>
<dbReference type="CDD" id="cd01745">
    <property type="entry name" value="GATase1_2"/>
    <property type="match status" value="1"/>
</dbReference>
<dbReference type="Pfam" id="PF07722">
    <property type="entry name" value="Peptidase_C26"/>
    <property type="match status" value="1"/>
</dbReference>
<dbReference type="OrthoDB" id="9813383at2"/>
<reference evidence="2" key="1">
    <citation type="submission" date="2017-11" db="EMBL/GenBank/DDBJ databases">
        <authorList>
            <person name="Kuznetsova I."/>
            <person name="Sazanova A."/>
            <person name="Chirak E."/>
            <person name="Safronova V."/>
            <person name="Willems A."/>
        </authorList>
    </citation>
    <scope>NUCLEOTIDE SEQUENCE [LARGE SCALE GENOMIC DNA]</scope>
    <source>
        <strain evidence="2">CCBAU 03422</strain>
    </source>
</reference>
<dbReference type="GO" id="GO:0033969">
    <property type="term" value="F:gamma-glutamyl-gamma-aminobutyrate hydrolase activity"/>
    <property type="evidence" value="ECO:0007669"/>
    <property type="project" value="TreeGrafter"/>
</dbReference>
<dbReference type="PANTHER" id="PTHR43235:SF1">
    <property type="entry name" value="GLUTAMINE AMIDOTRANSFERASE PB2B2.05-RELATED"/>
    <property type="match status" value="1"/>
</dbReference>
<dbReference type="InterPro" id="IPR029062">
    <property type="entry name" value="Class_I_gatase-like"/>
</dbReference>
<dbReference type="RefSeq" id="WP_106662634.1">
    <property type="nucleotide sequence ID" value="NZ_PGGM01000001.1"/>
</dbReference>
<dbReference type="SUPFAM" id="SSF52317">
    <property type="entry name" value="Class I glutamine amidotransferase-like"/>
    <property type="match status" value="1"/>
</dbReference>
<dbReference type="PANTHER" id="PTHR43235">
    <property type="entry name" value="GLUTAMINE AMIDOTRANSFERASE PB2B2.05-RELATED"/>
    <property type="match status" value="1"/>
</dbReference>
<dbReference type="AlphaFoldDB" id="A0A2P7BM87"/>
<dbReference type="InterPro" id="IPR044668">
    <property type="entry name" value="PuuD-like"/>
</dbReference>
<keyword evidence="2" id="KW-1185">Reference proteome</keyword>
<proteinExistence type="predicted"/>
<dbReference type="EMBL" id="PGGM01000001">
    <property type="protein sequence ID" value="PSH67574.1"/>
    <property type="molecule type" value="Genomic_DNA"/>
</dbReference>
<comment type="caution">
    <text evidence="1">The sequence shown here is derived from an EMBL/GenBank/DDBJ whole genome shotgun (WGS) entry which is preliminary data.</text>
</comment>
<name>A0A2P7BM87_9HYPH</name>
<protein>
    <submittedName>
        <fullName evidence="1">Gamma-glutamyl-gamma-aminobutyrate hydrolase</fullName>
    </submittedName>
</protein>
<dbReference type="Proteomes" id="UP000241764">
    <property type="component" value="Unassembled WGS sequence"/>
</dbReference>
<keyword evidence="1" id="KW-0378">Hydrolase</keyword>
<gene>
    <name evidence="1" type="ORF">CU103_02945</name>
</gene>
<dbReference type="InterPro" id="IPR011697">
    <property type="entry name" value="Peptidase_C26"/>
</dbReference>
<dbReference type="GO" id="GO:0006598">
    <property type="term" value="P:polyamine catabolic process"/>
    <property type="evidence" value="ECO:0007669"/>
    <property type="project" value="TreeGrafter"/>
</dbReference>
<organism evidence="1 2">
    <name type="scientific">Phyllobacterium sophorae</name>
    <dbReference type="NCBI Taxonomy" id="1520277"/>
    <lineage>
        <taxon>Bacteria</taxon>
        <taxon>Pseudomonadati</taxon>
        <taxon>Pseudomonadota</taxon>
        <taxon>Alphaproteobacteria</taxon>
        <taxon>Hyphomicrobiales</taxon>
        <taxon>Phyllobacteriaceae</taxon>
        <taxon>Phyllobacterium</taxon>
    </lineage>
</organism>
<sequence length="267" mass="28513">MPPKPNPIIGVTLDSENPGGYSDQPWYALRQNYMSSLAGLGAVPIALPHHPDLVGPYLDLCDGIVVTGGAFDVPPQMFNEEMRSAAIRLKPARTKFETALVAGALGRDIPVLGICGGEQLLAVVTGGTLIQHIPDEVSEALQHSSSVDTENAAGRKRASHDVQVYEGTLLRQSVEAPSIHVNSSHHQAIKSVGAGCRINAAAADGVIEGIECTGYRFCLGVQWHPEYLQHDADRKLLSAFVEASAQFQTESYHSKVAPKSSATLLQD</sequence>
<dbReference type="GO" id="GO:0005829">
    <property type="term" value="C:cytosol"/>
    <property type="evidence" value="ECO:0007669"/>
    <property type="project" value="TreeGrafter"/>
</dbReference>